<dbReference type="Gene3D" id="3.40.1580.10">
    <property type="entry name" value="SMI1/KNR4-like"/>
    <property type="match status" value="1"/>
</dbReference>
<proteinExistence type="predicted"/>
<accession>A0A164KVY3</accession>
<evidence type="ECO:0000259" key="1">
    <source>
        <dbReference type="SMART" id="SM00860"/>
    </source>
</evidence>
<dbReference type="InterPro" id="IPR018958">
    <property type="entry name" value="Knr4/Smi1-like_dom"/>
</dbReference>
<feature type="domain" description="Knr4/Smi1-like" evidence="1">
    <location>
        <begin position="11"/>
        <end position="141"/>
    </location>
</feature>
<dbReference type="Proteomes" id="UP000076482">
    <property type="component" value="Unassembled WGS sequence"/>
</dbReference>
<name>A0A164KVY3_BACCE</name>
<dbReference type="SUPFAM" id="SSF160631">
    <property type="entry name" value="SMI1/KNR4-like"/>
    <property type="match status" value="1"/>
</dbReference>
<dbReference type="SMART" id="SM00860">
    <property type="entry name" value="SMI1_KNR4"/>
    <property type="match status" value="1"/>
</dbReference>
<gene>
    <name evidence="2" type="ORF">B4088_5930</name>
</gene>
<dbReference type="EMBL" id="LJKE01000121">
    <property type="protein sequence ID" value="KZD51756.1"/>
    <property type="molecule type" value="Genomic_DNA"/>
</dbReference>
<organism evidence="2 3">
    <name type="scientific">Bacillus cereus</name>
    <dbReference type="NCBI Taxonomy" id="1396"/>
    <lineage>
        <taxon>Bacteria</taxon>
        <taxon>Bacillati</taxon>
        <taxon>Bacillota</taxon>
        <taxon>Bacilli</taxon>
        <taxon>Bacillales</taxon>
        <taxon>Bacillaceae</taxon>
        <taxon>Bacillus</taxon>
        <taxon>Bacillus cereus group</taxon>
    </lineage>
</organism>
<comment type="caution">
    <text evidence="2">The sequence shown here is derived from an EMBL/GenBank/DDBJ whole genome shotgun (WGS) entry which is preliminary data.</text>
</comment>
<sequence>MNVSWIMSKPLRDEEEVVRFENMLEIVLPDDYKLCITNYNAGRPRPNVFDTAQRKELVAKALLSFDQSNVENIWDTFENVKNQLPKRIVPFMSDQFGNYICFDYRTSNEPAVVFWDHELSHQNIEKGISYIANSFSEFVEGLYELN</sequence>
<reference evidence="2 3" key="1">
    <citation type="submission" date="2015-09" db="EMBL/GenBank/DDBJ databases">
        <title>Bacillus cereus food isolates.</title>
        <authorList>
            <person name="Boekhorst J."/>
        </authorList>
    </citation>
    <scope>NUCLEOTIDE SEQUENCE [LARGE SCALE GENOMIC DNA]</scope>
    <source>
        <strain evidence="2 3">B4088</strain>
    </source>
</reference>
<evidence type="ECO:0000313" key="3">
    <source>
        <dbReference type="Proteomes" id="UP000076482"/>
    </source>
</evidence>
<dbReference type="InterPro" id="IPR037883">
    <property type="entry name" value="Knr4/Smi1-like_sf"/>
</dbReference>
<dbReference type="RefSeq" id="WP_063263279.1">
    <property type="nucleotide sequence ID" value="NZ_LJKE01000121.1"/>
</dbReference>
<dbReference type="AlphaFoldDB" id="A0A164KVY3"/>
<dbReference type="PATRIC" id="fig|1396.535.peg.2564"/>
<dbReference type="Pfam" id="PF14568">
    <property type="entry name" value="SUKH_6"/>
    <property type="match status" value="1"/>
</dbReference>
<evidence type="ECO:0000313" key="2">
    <source>
        <dbReference type="EMBL" id="KZD51756.1"/>
    </source>
</evidence>
<protein>
    <recommendedName>
        <fullName evidence="1">Knr4/Smi1-like domain-containing protein</fullName>
    </recommendedName>
</protein>